<dbReference type="PANTHER" id="PTHR42983:SF1">
    <property type="entry name" value="IRON-MOLYBDENUM PROTEIN"/>
    <property type="match status" value="1"/>
</dbReference>
<accession>A0A2H0XY03</accession>
<dbReference type="Proteomes" id="UP000231343">
    <property type="component" value="Unassembled WGS sequence"/>
</dbReference>
<sequence length="120" mass="12549">MLICVTAKGDNLEAEVDPRFGRCAYFIIVDTESLKFKAMANPNAVASGGAGIQSSQLIAGEKVEAVVTGNVGPNAYQTLSSLGIKIFIGASGLVKEALVLYKEGKLKETQNSTVPKDSGK</sequence>
<dbReference type="CDD" id="cd00851">
    <property type="entry name" value="MTH1175"/>
    <property type="match status" value="1"/>
</dbReference>
<evidence type="ECO:0000313" key="2">
    <source>
        <dbReference type="EMBL" id="PIS29827.1"/>
    </source>
</evidence>
<dbReference type="SUPFAM" id="SSF53146">
    <property type="entry name" value="Nitrogenase accessory factor-like"/>
    <property type="match status" value="1"/>
</dbReference>
<proteinExistence type="predicted"/>
<dbReference type="InterPro" id="IPR003731">
    <property type="entry name" value="Di-Nase_FeMo-co_biosynth"/>
</dbReference>
<comment type="caution">
    <text evidence="2">The sequence shown here is derived from an EMBL/GenBank/DDBJ whole genome shotgun (WGS) entry which is preliminary data.</text>
</comment>
<protein>
    <submittedName>
        <fullName evidence="2">Dinitrogenase iron-molybdenum cofactor biosynthesis protein</fullName>
    </submittedName>
</protein>
<dbReference type="Gene3D" id="3.30.420.130">
    <property type="entry name" value="Dinitrogenase iron-molybdenum cofactor biosynthesis domain"/>
    <property type="match status" value="1"/>
</dbReference>
<feature type="domain" description="Dinitrogenase iron-molybdenum cofactor biosynthesis" evidence="1">
    <location>
        <begin position="13"/>
        <end position="102"/>
    </location>
</feature>
<dbReference type="PANTHER" id="PTHR42983">
    <property type="entry name" value="DINITROGENASE IRON-MOLYBDENUM COFACTOR PROTEIN-RELATED"/>
    <property type="match status" value="1"/>
</dbReference>
<evidence type="ECO:0000313" key="3">
    <source>
        <dbReference type="Proteomes" id="UP000231343"/>
    </source>
</evidence>
<gene>
    <name evidence="2" type="ORF">COT42_04335</name>
</gene>
<organism evidence="2 3">
    <name type="scientific">Candidatus Saganbacteria bacterium CG08_land_8_20_14_0_20_45_16</name>
    <dbReference type="NCBI Taxonomy" id="2014293"/>
    <lineage>
        <taxon>Bacteria</taxon>
        <taxon>Bacillati</taxon>
        <taxon>Saganbacteria</taxon>
    </lineage>
</organism>
<reference evidence="2 3" key="1">
    <citation type="submission" date="2017-09" db="EMBL/GenBank/DDBJ databases">
        <title>Depth-based differentiation of microbial function through sediment-hosted aquifers and enrichment of novel symbionts in the deep terrestrial subsurface.</title>
        <authorList>
            <person name="Probst A.J."/>
            <person name="Ladd B."/>
            <person name="Jarett J.K."/>
            <person name="Geller-Mcgrath D.E."/>
            <person name="Sieber C.M."/>
            <person name="Emerson J.B."/>
            <person name="Anantharaman K."/>
            <person name="Thomas B.C."/>
            <person name="Malmstrom R."/>
            <person name="Stieglmeier M."/>
            <person name="Klingl A."/>
            <person name="Woyke T."/>
            <person name="Ryan C.M."/>
            <person name="Banfield J.F."/>
        </authorList>
    </citation>
    <scope>NUCLEOTIDE SEQUENCE [LARGE SCALE GENOMIC DNA]</scope>
    <source>
        <strain evidence="2">CG08_land_8_20_14_0_20_45_16</strain>
    </source>
</reference>
<dbReference type="EMBL" id="PEYM01000071">
    <property type="protein sequence ID" value="PIS29827.1"/>
    <property type="molecule type" value="Genomic_DNA"/>
</dbReference>
<dbReference type="AlphaFoldDB" id="A0A2H0XY03"/>
<dbReference type="Pfam" id="PF02579">
    <property type="entry name" value="Nitro_FeMo-Co"/>
    <property type="match status" value="1"/>
</dbReference>
<dbReference type="InterPro" id="IPR033913">
    <property type="entry name" value="MTH1175_dom"/>
</dbReference>
<dbReference type="InterPro" id="IPR036105">
    <property type="entry name" value="DiNase_FeMo-co_biosyn_sf"/>
</dbReference>
<evidence type="ECO:0000259" key="1">
    <source>
        <dbReference type="Pfam" id="PF02579"/>
    </source>
</evidence>
<name>A0A2H0XY03_UNCSA</name>